<proteinExistence type="predicted"/>
<accession>A0ABQ7QYQ3</accession>
<protein>
    <recommendedName>
        <fullName evidence="1">Reverse transcriptase domain-containing protein</fullName>
    </recommendedName>
</protein>
<evidence type="ECO:0000259" key="1">
    <source>
        <dbReference type="PROSITE" id="PS50878"/>
    </source>
</evidence>
<keyword evidence="3" id="KW-1185">Reference proteome</keyword>
<comment type="caution">
    <text evidence="2">The sequence shown here is derived from an EMBL/GenBank/DDBJ whole genome shotgun (WGS) entry which is preliminary data.</text>
</comment>
<dbReference type="InterPro" id="IPR000477">
    <property type="entry name" value="RT_dom"/>
</dbReference>
<gene>
    <name evidence="2" type="ORF">JYU34_004728</name>
</gene>
<sequence>MAECGIRGPLHSWYREYLAERSHRVRVGEEHSRPQAAAGRGVPQGSGCGPLCYLMHVNSLCNVIRHCSSYMFADDLCTLRAGRDMDEVARLVQEDIDNVVRWSHDNGIVLNAEKTNLLVIQSPYSCTPTSICQLVAHSFDCFHNKCVNCKCTTIKQVPCVTYLGMCIDEKMGWTKHIEKILNKLRILLFKFKQLSFKVPISVLKTIYLSLVDSIISYGLDCYGSIFKTYMDKIENIQIKFLKLLVSKNIRKKYSNNNKALFSICKILPASLKYKYLIAINSHSTPDHKIPIHHGLNTRAAAQGKYQTVKVNNYFGGRLLQRRIPLLYNEMPIHIRNEPNKNTFSRLYKTFLLQSIAM</sequence>
<dbReference type="Proteomes" id="UP000823941">
    <property type="component" value="Chromosome 6"/>
</dbReference>
<evidence type="ECO:0000313" key="3">
    <source>
        <dbReference type="Proteomes" id="UP000823941"/>
    </source>
</evidence>
<dbReference type="EMBL" id="JAHIBW010000006">
    <property type="protein sequence ID" value="KAG7310176.1"/>
    <property type="molecule type" value="Genomic_DNA"/>
</dbReference>
<dbReference type="PANTHER" id="PTHR33332">
    <property type="entry name" value="REVERSE TRANSCRIPTASE DOMAIN-CONTAINING PROTEIN"/>
    <property type="match status" value="1"/>
</dbReference>
<organism evidence="2 3">
    <name type="scientific">Plutella xylostella</name>
    <name type="common">Diamondback moth</name>
    <name type="synonym">Plutella maculipennis</name>
    <dbReference type="NCBI Taxonomy" id="51655"/>
    <lineage>
        <taxon>Eukaryota</taxon>
        <taxon>Metazoa</taxon>
        <taxon>Ecdysozoa</taxon>
        <taxon>Arthropoda</taxon>
        <taxon>Hexapoda</taxon>
        <taxon>Insecta</taxon>
        <taxon>Pterygota</taxon>
        <taxon>Neoptera</taxon>
        <taxon>Endopterygota</taxon>
        <taxon>Lepidoptera</taxon>
        <taxon>Glossata</taxon>
        <taxon>Ditrysia</taxon>
        <taxon>Yponomeutoidea</taxon>
        <taxon>Plutellidae</taxon>
        <taxon>Plutella</taxon>
    </lineage>
</organism>
<dbReference type="PROSITE" id="PS50878">
    <property type="entry name" value="RT_POL"/>
    <property type="match status" value="1"/>
</dbReference>
<evidence type="ECO:0000313" key="2">
    <source>
        <dbReference type="EMBL" id="KAG7310176.1"/>
    </source>
</evidence>
<name>A0ABQ7QYQ3_PLUXY</name>
<reference evidence="2 3" key="1">
    <citation type="submission" date="2021-06" db="EMBL/GenBank/DDBJ databases">
        <title>A haploid diamondback moth (Plutella xylostella L.) genome assembly resolves 31 chromosomes and identifies a diamide resistance mutation.</title>
        <authorList>
            <person name="Ward C.M."/>
            <person name="Perry K.D."/>
            <person name="Baker G."/>
            <person name="Powis K."/>
            <person name="Heckel D.G."/>
            <person name="Baxter S.W."/>
        </authorList>
    </citation>
    <scope>NUCLEOTIDE SEQUENCE [LARGE SCALE GENOMIC DNA]</scope>
    <source>
        <strain evidence="2 3">LV</strain>
        <tissue evidence="2">Single pupa</tissue>
    </source>
</reference>
<dbReference type="Pfam" id="PF00078">
    <property type="entry name" value="RVT_1"/>
    <property type="match status" value="1"/>
</dbReference>
<feature type="domain" description="Reverse transcriptase" evidence="1">
    <location>
        <begin position="1"/>
        <end position="167"/>
    </location>
</feature>